<evidence type="ECO:0000313" key="3">
    <source>
        <dbReference type="EMBL" id="KAF4228051.1"/>
    </source>
</evidence>
<gene>
    <name evidence="3" type="ORF">CNMCM6805_002482</name>
</gene>
<sequence length="175" mass="18917">MRPVLLAVLGLMVTSSLAAPGLAAQEGISAFDAVAKLKSGPHVYVHIADDGVARAYDENESVIDYVPLTNDQLKQLLANLPEPWKKEADHLHAVFDDVDGRQVTDEKQLLDPPAELRNPMPRQAPQSKRAPDPLQQSDYYCRGQPCTNDPACQFMGCAKCAHMDAILPGGAGVCI</sequence>
<dbReference type="EMBL" id="JAAAPX010000161">
    <property type="protein sequence ID" value="KAF4228051.1"/>
    <property type="molecule type" value="Genomic_DNA"/>
</dbReference>
<reference evidence="3" key="2">
    <citation type="submission" date="2020-04" db="EMBL/GenBank/DDBJ databases">
        <authorList>
            <person name="Santos R.A.C."/>
            <person name="Steenwyk J.L."/>
            <person name="Rivero-Menendez O."/>
            <person name="Mead M.E."/>
            <person name="Silva L.P."/>
            <person name="Bastos R.W."/>
            <person name="Alastruey-Izquierdo A."/>
            <person name="Goldman G.H."/>
            <person name="Rokas A."/>
        </authorList>
    </citation>
    <scope>NUCLEOTIDE SEQUENCE</scope>
    <source>
        <strain evidence="3">CNM-CM6805</strain>
    </source>
</reference>
<organism evidence="3 4">
    <name type="scientific">Aspergillus fumigatiaffinis</name>
    <dbReference type="NCBI Taxonomy" id="340414"/>
    <lineage>
        <taxon>Eukaryota</taxon>
        <taxon>Fungi</taxon>
        <taxon>Dikarya</taxon>
        <taxon>Ascomycota</taxon>
        <taxon>Pezizomycotina</taxon>
        <taxon>Eurotiomycetes</taxon>
        <taxon>Eurotiomycetidae</taxon>
        <taxon>Eurotiales</taxon>
        <taxon>Aspergillaceae</taxon>
        <taxon>Aspergillus</taxon>
        <taxon>Aspergillus subgen. Fumigati</taxon>
    </lineage>
</organism>
<proteinExistence type="predicted"/>
<accession>A0A8H4M4J1</accession>
<evidence type="ECO:0008006" key="5">
    <source>
        <dbReference type="Google" id="ProtNLM"/>
    </source>
</evidence>
<evidence type="ECO:0000256" key="2">
    <source>
        <dbReference type="SAM" id="SignalP"/>
    </source>
</evidence>
<dbReference type="Proteomes" id="UP000653565">
    <property type="component" value="Unassembled WGS sequence"/>
</dbReference>
<protein>
    <recommendedName>
        <fullName evidence="5">Lactobacillus up-regulated protein</fullName>
    </recommendedName>
</protein>
<keyword evidence="2" id="KW-0732">Signal</keyword>
<name>A0A8H4M4J1_9EURO</name>
<feature type="chain" id="PRO_5034917124" description="Lactobacillus up-regulated protein" evidence="2">
    <location>
        <begin position="19"/>
        <end position="175"/>
    </location>
</feature>
<evidence type="ECO:0000256" key="1">
    <source>
        <dbReference type="SAM" id="MobiDB-lite"/>
    </source>
</evidence>
<reference evidence="3" key="1">
    <citation type="journal article" date="2020" name="bioRxiv">
        <title>Genomic and phenotypic heterogeneity of clinical isolates of the human pathogens Aspergillus fumigatus, Aspergillus lentulus and Aspergillus fumigatiaffinis.</title>
        <authorList>
            <person name="dos Santos R.A.C."/>
            <person name="Steenwyk J.L."/>
            <person name="Rivero-Menendez O."/>
            <person name="Mead M.E."/>
            <person name="Silva L.P."/>
            <person name="Bastos R.W."/>
            <person name="Alastruey-Izquierdo A."/>
            <person name="Goldman G.H."/>
            <person name="Rokas A."/>
        </authorList>
    </citation>
    <scope>NUCLEOTIDE SEQUENCE</scope>
    <source>
        <strain evidence="3">CNM-CM6805</strain>
    </source>
</reference>
<feature type="region of interest" description="Disordered" evidence="1">
    <location>
        <begin position="111"/>
        <end position="135"/>
    </location>
</feature>
<keyword evidence="4" id="KW-1185">Reference proteome</keyword>
<feature type="signal peptide" evidence="2">
    <location>
        <begin position="1"/>
        <end position="18"/>
    </location>
</feature>
<dbReference type="AlphaFoldDB" id="A0A8H4M4J1"/>
<evidence type="ECO:0000313" key="4">
    <source>
        <dbReference type="Proteomes" id="UP000653565"/>
    </source>
</evidence>
<comment type="caution">
    <text evidence="3">The sequence shown here is derived from an EMBL/GenBank/DDBJ whole genome shotgun (WGS) entry which is preliminary data.</text>
</comment>